<evidence type="ECO:0000256" key="1">
    <source>
        <dbReference type="ARBA" id="ARBA00023015"/>
    </source>
</evidence>
<dbReference type="RefSeq" id="WP_215625734.1">
    <property type="nucleotide sequence ID" value="NZ_CP067089.2"/>
</dbReference>
<evidence type="ECO:0000256" key="3">
    <source>
        <dbReference type="ARBA" id="ARBA00023163"/>
    </source>
</evidence>
<keyword evidence="6" id="KW-1185">Reference proteome</keyword>
<evidence type="ECO:0000256" key="2">
    <source>
        <dbReference type="ARBA" id="ARBA00023125"/>
    </source>
</evidence>
<sequence length="157" mass="17943">MRGYAEKIYVLVHRCHEQCLKLMRAKNQPAKELRETGINTRQGIILKILLSEDGLTQKELTSRLEITSSSCGELITKLEQAGYLERRSSPADKRTFNVYLTDSGRILAKQYKKTCVVELEEWASDLTEREKEQLFHLLGKLSKGLNDRISKGSGRKS</sequence>
<evidence type="ECO:0000313" key="6">
    <source>
        <dbReference type="Proteomes" id="UP000595917"/>
    </source>
</evidence>
<dbReference type="AlphaFoldDB" id="A0A7T7XLJ5"/>
<dbReference type="SUPFAM" id="SSF46785">
    <property type="entry name" value="Winged helix' DNA-binding domain"/>
    <property type="match status" value="1"/>
</dbReference>
<dbReference type="InterPro" id="IPR036388">
    <property type="entry name" value="WH-like_DNA-bd_sf"/>
</dbReference>
<gene>
    <name evidence="5" type="ORF">JFL75_16035</name>
</gene>
<dbReference type="GO" id="GO:0003677">
    <property type="term" value="F:DNA binding"/>
    <property type="evidence" value="ECO:0007669"/>
    <property type="project" value="UniProtKB-KW"/>
</dbReference>
<protein>
    <submittedName>
        <fullName evidence="5">MarR family transcriptional regulator</fullName>
    </submittedName>
</protein>
<dbReference type="GO" id="GO:0003700">
    <property type="term" value="F:DNA-binding transcription factor activity"/>
    <property type="evidence" value="ECO:0007669"/>
    <property type="project" value="InterPro"/>
</dbReference>
<dbReference type="SMART" id="SM00347">
    <property type="entry name" value="HTH_MARR"/>
    <property type="match status" value="1"/>
</dbReference>
<feature type="domain" description="HTH marR-type" evidence="4">
    <location>
        <begin position="1"/>
        <end position="143"/>
    </location>
</feature>
<dbReference type="Pfam" id="PF12802">
    <property type="entry name" value="MarR_2"/>
    <property type="match status" value="1"/>
</dbReference>
<dbReference type="KEGG" id="bhc:JFL75_16035"/>
<dbReference type="Gene3D" id="1.10.10.10">
    <property type="entry name" value="Winged helix-like DNA-binding domain superfamily/Winged helix DNA-binding domain"/>
    <property type="match status" value="1"/>
</dbReference>
<name>A0A7T7XLJ5_9SPIR</name>
<reference evidence="5" key="1">
    <citation type="submission" date="2021-01" db="EMBL/GenBank/DDBJ databases">
        <title>Description of Breznakiella homolactica.</title>
        <authorList>
            <person name="Song Y."/>
            <person name="Brune A."/>
        </authorList>
    </citation>
    <scope>NUCLEOTIDE SEQUENCE</scope>
    <source>
        <strain evidence="5">RmG30</strain>
    </source>
</reference>
<evidence type="ECO:0000259" key="4">
    <source>
        <dbReference type="PROSITE" id="PS50995"/>
    </source>
</evidence>
<evidence type="ECO:0000313" key="5">
    <source>
        <dbReference type="EMBL" id="QQO08428.1"/>
    </source>
</evidence>
<dbReference type="EMBL" id="CP067089">
    <property type="protein sequence ID" value="QQO08428.1"/>
    <property type="molecule type" value="Genomic_DNA"/>
</dbReference>
<dbReference type="InterPro" id="IPR000835">
    <property type="entry name" value="HTH_MarR-typ"/>
</dbReference>
<dbReference type="InterPro" id="IPR036390">
    <property type="entry name" value="WH_DNA-bd_sf"/>
</dbReference>
<dbReference type="Proteomes" id="UP000595917">
    <property type="component" value="Chromosome"/>
</dbReference>
<proteinExistence type="predicted"/>
<keyword evidence="1" id="KW-0805">Transcription regulation</keyword>
<dbReference type="PANTHER" id="PTHR42756:SF1">
    <property type="entry name" value="TRANSCRIPTIONAL REPRESSOR OF EMRAB OPERON"/>
    <property type="match status" value="1"/>
</dbReference>
<organism evidence="5 6">
    <name type="scientific">Breznakiella homolactica</name>
    <dbReference type="NCBI Taxonomy" id="2798577"/>
    <lineage>
        <taxon>Bacteria</taxon>
        <taxon>Pseudomonadati</taxon>
        <taxon>Spirochaetota</taxon>
        <taxon>Spirochaetia</taxon>
        <taxon>Spirochaetales</taxon>
        <taxon>Breznakiellaceae</taxon>
        <taxon>Breznakiella</taxon>
    </lineage>
</organism>
<keyword evidence="2" id="KW-0238">DNA-binding</keyword>
<accession>A0A7T7XLJ5</accession>
<keyword evidence="3" id="KW-0804">Transcription</keyword>
<dbReference type="PRINTS" id="PR00598">
    <property type="entry name" value="HTHMARR"/>
</dbReference>
<dbReference type="PANTHER" id="PTHR42756">
    <property type="entry name" value="TRANSCRIPTIONAL REGULATOR, MARR"/>
    <property type="match status" value="1"/>
</dbReference>
<dbReference type="PROSITE" id="PS50995">
    <property type="entry name" value="HTH_MARR_2"/>
    <property type="match status" value="1"/>
</dbReference>